<evidence type="ECO:0000256" key="2">
    <source>
        <dbReference type="ARBA" id="ARBA00022723"/>
    </source>
</evidence>
<reference evidence="5" key="3">
    <citation type="submission" date="2015-06" db="UniProtKB">
        <authorList>
            <consortium name="EnsemblMetazoa"/>
        </authorList>
    </citation>
    <scope>IDENTIFICATION</scope>
</reference>
<dbReference type="PANTHER" id="PTHR23080">
    <property type="entry name" value="THAP DOMAIN PROTEIN"/>
    <property type="match status" value="1"/>
</dbReference>
<protein>
    <recommendedName>
        <fullName evidence="3">DDE Tnp4 domain-containing protein</fullName>
    </recommendedName>
</protein>
<organism evidence="4">
    <name type="scientific">Capitella teleta</name>
    <name type="common">Polychaete worm</name>
    <dbReference type="NCBI Taxonomy" id="283909"/>
    <lineage>
        <taxon>Eukaryota</taxon>
        <taxon>Metazoa</taxon>
        <taxon>Spiralia</taxon>
        <taxon>Lophotrochozoa</taxon>
        <taxon>Annelida</taxon>
        <taxon>Polychaeta</taxon>
        <taxon>Sedentaria</taxon>
        <taxon>Scolecida</taxon>
        <taxon>Capitellidae</taxon>
        <taxon>Capitella</taxon>
    </lineage>
</organism>
<feature type="domain" description="DDE Tnp4" evidence="3">
    <location>
        <begin position="16"/>
        <end position="170"/>
    </location>
</feature>
<dbReference type="Pfam" id="PF13359">
    <property type="entry name" value="DDE_Tnp_4"/>
    <property type="match status" value="1"/>
</dbReference>
<sequence length="178" mass="20006">MPQSFKAQKSEPRVIIDCTELHIQRPRNLTAQVLTWLDYKQSNTVKFLVGITSQGHVCYLSKAWGSRTSNVQIMKDSGFLNHLDHGDLVMADRGFSIQHLLLERRATLVIAPAGKGQEQMPADDVARTKQVANLRIINRMKWFDIFSGTLHITLVPLINDIAIICAALCNLLEPLVEC</sequence>
<dbReference type="InterPro" id="IPR027806">
    <property type="entry name" value="HARBI1_dom"/>
</dbReference>
<keyword evidence="6" id="KW-1185">Reference proteome</keyword>
<dbReference type="Proteomes" id="UP000014760">
    <property type="component" value="Unassembled WGS sequence"/>
</dbReference>
<dbReference type="EMBL" id="AMQN01016804">
    <property type="status" value="NOT_ANNOTATED_CDS"/>
    <property type="molecule type" value="Genomic_DNA"/>
</dbReference>
<evidence type="ECO:0000256" key="1">
    <source>
        <dbReference type="ARBA" id="ARBA00001968"/>
    </source>
</evidence>
<dbReference type="OrthoDB" id="7331812at2759"/>
<evidence type="ECO:0000259" key="3">
    <source>
        <dbReference type="Pfam" id="PF13359"/>
    </source>
</evidence>
<accession>R7VFK7</accession>
<proteinExistence type="predicted"/>
<gene>
    <name evidence="4" type="ORF">CAPTEDRAFT_188413</name>
</gene>
<evidence type="ECO:0000313" key="4">
    <source>
        <dbReference type="EMBL" id="ELU17623.1"/>
    </source>
</evidence>
<name>R7VFK7_CAPTE</name>
<evidence type="ECO:0000313" key="6">
    <source>
        <dbReference type="Proteomes" id="UP000014760"/>
    </source>
</evidence>
<dbReference type="EnsemblMetazoa" id="CapteT188413">
    <property type="protein sequence ID" value="CapteP188413"/>
    <property type="gene ID" value="CapteG188413"/>
</dbReference>
<dbReference type="HOGENOM" id="CLU_025643_3_1_1"/>
<dbReference type="OMA" id="HINDCTE"/>
<comment type="cofactor">
    <cofactor evidence="1">
        <name>a divalent metal cation</name>
        <dbReference type="ChEBI" id="CHEBI:60240"/>
    </cofactor>
</comment>
<dbReference type="AlphaFoldDB" id="R7VFK7"/>
<keyword evidence="2" id="KW-0479">Metal-binding</keyword>
<dbReference type="EMBL" id="KB292426">
    <property type="protein sequence ID" value="ELU17623.1"/>
    <property type="molecule type" value="Genomic_DNA"/>
</dbReference>
<dbReference type="GO" id="GO:0046872">
    <property type="term" value="F:metal ion binding"/>
    <property type="evidence" value="ECO:0007669"/>
    <property type="project" value="UniProtKB-KW"/>
</dbReference>
<reference evidence="4 6" key="2">
    <citation type="journal article" date="2013" name="Nature">
        <title>Insights into bilaterian evolution from three spiralian genomes.</title>
        <authorList>
            <person name="Simakov O."/>
            <person name="Marletaz F."/>
            <person name="Cho S.J."/>
            <person name="Edsinger-Gonzales E."/>
            <person name="Havlak P."/>
            <person name="Hellsten U."/>
            <person name="Kuo D.H."/>
            <person name="Larsson T."/>
            <person name="Lv J."/>
            <person name="Arendt D."/>
            <person name="Savage R."/>
            <person name="Osoegawa K."/>
            <person name="de Jong P."/>
            <person name="Grimwood J."/>
            <person name="Chapman J.A."/>
            <person name="Shapiro H."/>
            <person name="Aerts A."/>
            <person name="Otillar R.P."/>
            <person name="Terry A.Y."/>
            <person name="Boore J.L."/>
            <person name="Grigoriev I.V."/>
            <person name="Lindberg D.R."/>
            <person name="Seaver E.C."/>
            <person name="Weisblat D.A."/>
            <person name="Putnam N.H."/>
            <person name="Rokhsar D.S."/>
        </authorList>
    </citation>
    <scope>NUCLEOTIDE SEQUENCE</scope>
    <source>
        <strain evidence="4 6">I ESC-2004</strain>
    </source>
</reference>
<reference evidence="6" key="1">
    <citation type="submission" date="2012-12" db="EMBL/GenBank/DDBJ databases">
        <authorList>
            <person name="Hellsten U."/>
            <person name="Grimwood J."/>
            <person name="Chapman J.A."/>
            <person name="Shapiro H."/>
            <person name="Aerts A."/>
            <person name="Otillar R.P."/>
            <person name="Terry A.Y."/>
            <person name="Boore J.L."/>
            <person name="Simakov O."/>
            <person name="Marletaz F."/>
            <person name="Cho S.-J."/>
            <person name="Edsinger-Gonzales E."/>
            <person name="Havlak P."/>
            <person name="Kuo D.-H."/>
            <person name="Larsson T."/>
            <person name="Lv J."/>
            <person name="Arendt D."/>
            <person name="Savage R."/>
            <person name="Osoegawa K."/>
            <person name="de Jong P."/>
            <person name="Lindberg D.R."/>
            <person name="Seaver E.C."/>
            <person name="Weisblat D.A."/>
            <person name="Putnam N.H."/>
            <person name="Grigoriev I.V."/>
            <person name="Rokhsar D.S."/>
        </authorList>
    </citation>
    <scope>NUCLEOTIDE SEQUENCE</scope>
    <source>
        <strain evidence="6">I ESC-2004</strain>
    </source>
</reference>
<evidence type="ECO:0000313" key="5">
    <source>
        <dbReference type="EnsemblMetazoa" id="CapteP188413"/>
    </source>
</evidence>